<dbReference type="Gene3D" id="3.40.50.150">
    <property type="entry name" value="Vaccinia Virus protein VP39"/>
    <property type="match status" value="1"/>
</dbReference>
<keyword evidence="1 5" id="KW-0489">Methyltransferase</keyword>
<dbReference type="InterPro" id="IPR040758">
    <property type="entry name" value="PrmC_N"/>
</dbReference>
<dbReference type="GO" id="GO:0102559">
    <property type="term" value="F:peptide chain release factor N(5)-glutamine methyltransferase activity"/>
    <property type="evidence" value="ECO:0007669"/>
    <property type="project" value="UniProtKB-EC"/>
</dbReference>
<evidence type="ECO:0000259" key="6">
    <source>
        <dbReference type="Pfam" id="PF05175"/>
    </source>
</evidence>
<feature type="binding site" evidence="5">
    <location>
        <begin position="124"/>
        <end position="128"/>
    </location>
    <ligand>
        <name>S-adenosyl-L-methionine</name>
        <dbReference type="ChEBI" id="CHEBI:59789"/>
    </ligand>
</feature>
<dbReference type="Pfam" id="PF17827">
    <property type="entry name" value="PrmC_N"/>
    <property type="match status" value="1"/>
</dbReference>
<evidence type="ECO:0000313" key="8">
    <source>
        <dbReference type="EMBL" id="EKE71936.1"/>
    </source>
</evidence>
<evidence type="ECO:0000256" key="2">
    <source>
        <dbReference type="ARBA" id="ARBA00022679"/>
    </source>
</evidence>
<dbReference type="eggNOG" id="COG2890">
    <property type="taxonomic scope" value="Bacteria"/>
</dbReference>
<protein>
    <recommendedName>
        <fullName evidence="5">Release factor glutamine methyltransferase</fullName>
        <shortName evidence="5">RF MTase</shortName>
        <ecNumber evidence="5">2.1.1.297</ecNumber>
    </recommendedName>
    <alternativeName>
        <fullName evidence="5">N5-glutamine methyltransferase PrmC</fullName>
    </alternativeName>
    <alternativeName>
        <fullName evidence="5">Protein-(glutamine-N5) MTase PrmC</fullName>
    </alternativeName>
    <alternativeName>
        <fullName evidence="5">Protein-glutamine N-methyltransferase PrmC</fullName>
    </alternativeName>
</protein>
<dbReference type="InterPro" id="IPR050320">
    <property type="entry name" value="N5-glutamine_MTase"/>
</dbReference>
<evidence type="ECO:0000256" key="4">
    <source>
        <dbReference type="ARBA" id="ARBA00048391"/>
    </source>
</evidence>
<dbReference type="InterPro" id="IPR007848">
    <property type="entry name" value="Small_mtfrase_dom"/>
</dbReference>
<dbReference type="Gene3D" id="1.10.8.10">
    <property type="entry name" value="DNA helicase RuvA subunit, C-terminal domain"/>
    <property type="match status" value="1"/>
</dbReference>
<evidence type="ECO:0000259" key="7">
    <source>
        <dbReference type="Pfam" id="PF17827"/>
    </source>
</evidence>
<feature type="domain" description="Release factor glutamine methyltransferase N-terminal" evidence="7">
    <location>
        <begin position="13"/>
        <end position="83"/>
    </location>
</feature>
<feature type="domain" description="Methyltransferase small" evidence="6">
    <location>
        <begin position="104"/>
        <end position="198"/>
    </location>
</feature>
<dbReference type="Proteomes" id="UP000006762">
    <property type="component" value="Unassembled WGS sequence"/>
</dbReference>
<dbReference type="GO" id="GO:0003676">
    <property type="term" value="F:nucleic acid binding"/>
    <property type="evidence" value="ECO:0007669"/>
    <property type="project" value="InterPro"/>
</dbReference>
<evidence type="ECO:0000256" key="1">
    <source>
        <dbReference type="ARBA" id="ARBA00022603"/>
    </source>
</evidence>
<dbReference type="HAMAP" id="MF_02126">
    <property type="entry name" value="RF_methyltr_PrmC"/>
    <property type="match status" value="1"/>
</dbReference>
<accession>K2IP49</accession>
<dbReference type="PANTHER" id="PTHR18895:SF74">
    <property type="entry name" value="MTRF1L RELEASE FACTOR GLUTAMINE METHYLTRANSFERASE"/>
    <property type="match status" value="1"/>
</dbReference>
<dbReference type="InterPro" id="IPR019874">
    <property type="entry name" value="RF_methyltr_PrmC"/>
</dbReference>
<proteinExistence type="inferred from homology"/>
<feature type="binding site" evidence="5">
    <location>
        <begin position="190"/>
        <end position="193"/>
    </location>
    <ligand>
        <name>substrate</name>
    </ligand>
</feature>
<dbReference type="GO" id="GO:0032259">
    <property type="term" value="P:methylation"/>
    <property type="evidence" value="ECO:0007669"/>
    <property type="project" value="UniProtKB-KW"/>
</dbReference>
<dbReference type="PANTHER" id="PTHR18895">
    <property type="entry name" value="HEMK METHYLTRANSFERASE"/>
    <property type="match status" value="1"/>
</dbReference>
<feature type="binding site" evidence="5">
    <location>
        <position position="147"/>
    </location>
    <ligand>
        <name>S-adenosyl-L-methionine</name>
        <dbReference type="ChEBI" id="CHEBI:59789"/>
    </ligand>
</feature>
<dbReference type="InterPro" id="IPR004556">
    <property type="entry name" value="HemK-like"/>
</dbReference>
<feature type="binding site" evidence="5">
    <location>
        <position position="176"/>
    </location>
    <ligand>
        <name>S-adenosyl-L-methionine</name>
        <dbReference type="ChEBI" id="CHEBI:59789"/>
    </ligand>
</feature>
<dbReference type="InterPro" id="IPR029063">
    <property type="entry name" value="SAM-dependent_MTases_sf"/>
</dbReference>
<organism evidence="8 9">
    <name type="scientific">Celeribacter baekdonensis B30</name>
    <dbReference type="NCBI Taxonomy" id="1208323"/>
    <lineage>
        <taxon>Bacteria</taxon>
        <taxon>Pseudomonadati</taxon>
        <taxon>Pseudomonadota</taxon>
        <taxon>Alphaproteobacteria</taxon>
        <taxon>Rhodobacterales</taxon>
        <taxon>Roseobacteraceae</taxon>
        <taxon>Celeribacter</taxon>
    </lineage>
</organism>
<dbReference type="SUPFAM" id="SSF53335">
    <property type="entry name" value="S-adenosyl-L-methionine-dependent methyltransferases"/>
    <property type="match status" value="1"/>
</dbReference>
<evidence type="ECO:0000313" key="9">
    <source>
        <dbReference type="Proteomes" id="UP000006762"/>
    </source>
</evidence>
<dbReference type="EMBL" id="AMRK01000004">
    <property type="protein sequence ID" value="EKE71936.1"/>
    <property type="molecule type" value="Genomic_DNA"/>
</dbReference>
<dbReference type="PATRIC" id="fig|1208323.3.peg.1903"/>
<keyword evidence="2 5" id="KW-0808">Transferase</keyword>
<keyword evidence="3 5" id="KW-0949">S-adenosyl-L-methionine</keyword>
<name>K2IP49_9RHOB</name>
<keyword evidence="9" id="KW-1185">Reference proteome</keyword>
<dbReference type="Pfam" id="PF05175">
    <property type="entry name" value="MTS"/>
    <property type="match status" value="1"/>
</dbReference>
<dbReference type="NCBIfam" id="TIGR03534">
    <property type="entry name" value="RF_mod_PrmC"/>
    <property type="match status" value="1"/>
</dbReference>
<dbReference type="PROSITE" id="PS00092">
    <property type="entry name" value="N6_MTASE"/>
    <property type="match status" value="1"/>
</dbReference>
<dbReference type="InterPro" id="IPR002052">
    <property type="entry name" value="DNA_methylase_N6_adenine_CS"/>
</dbReference>
<feature type="binding site" evidence="5">
    <location>
        <position position="190"/>
    </location>
    <ligand>
        <name>S-adenosyl-L-methionine</name>
        <dbReference type="ChEBI" id="CHEBI:59789"/>
    </ligand>
</feature>
<comment type="catalytic activity">
    <reaction evidence="4 5">
        <text>L-glutaminyl-[peptide chain release factor] + S-adenosyl-L-methionine = N(5)-methyl-L-glutaminyl-[peptide chain release factor] + S-adenosyl-L-homocysteine + H(+)</text>
        <dbReference type="Rhea" id="RHEA:42896"/>
        <dbReference type="Rhea" id="RHEA-COMP:10271"/>
        <dbReference type="Rhea" id="RHEA-COMP:10272"/>
        <dbReference type="ChEBI" id="CHEBI:15378"/>
        <dbReference type="ChEBI" id="CHEBI:30011"/>
        <dbReference type="ChEBI" id="CHEBI:57856"/>
        <dbReference type="ChEBI" id="CHEBI:59789"/>
        <dbReference type="ChEBI" id="CHEBI:61891"/>
        <dbReference type="EC" id="2.1.1.297"/>
    </reaction>
</comment>
<gene>
    <name evidence="5" type="primary">prmC</name>
    <name evidence="8" type="ORF">B30_09208</name>
</gene>
<evidence type="ECO:0000256" key="5">
    <source>
        <dbReference type="HAMAP-Rule" id="MF_02126"/>
    </source>
</evidence>
<dbReference type="CDD" id="cd02440">
    <property type="entry name" value="AdoMet_MTases"/>
    <property type="match status" value="1"/>
</dbReference>
<sequence>MTSGVSTATTVQQALVIGTRTLARAEIDGAGRDARLLMAHVLGIALDRLTLVLPDAISPGAQAAFDAAIARRVAREPVSHILGRRAFYGREFLVSADVLDPRPETEILIQEALTQPFASALDLGTGSGAILLTLLAESPISKGIGTDLSEAALAVARQNCAALGLGNRARFQLANWWQGVEGTFDLIVSNPPYIAASEMPDLSPELAYEPRMALTDEADGLTAYRAIVAEARAHLAPRGRILLEIGPTQGAAVSDLLLAQGFKAVRVIADLDGRDRVVCGQGPNPHPRNVGK</sequence>
<dbReference type="EC" id="2.1.1.297" evidence="5"/>
<comment type="function">
    <text evidence="5">Methylates the class 1 translation termination release factors RF1/PrfA and RF2/PrfB on the glutamine residue of the universally conserved GGQ motif.</text>
</comment>
<evidence type="ECO:0000256" key="3">
    <source>
        <dbReference type="ARBA" id="ARBA00022691"/>
    </source>
</evidence>
<comment type="caution">
    <text evidence="8">The sequence shown here is derived from an EMBL/GenBank/DDBJ whole genome shotgun (WGS) entry which is preliminary data.</text>
</comment>
<dbReference type="STRING" id="1208323.B30_09208"/>
<dbReference type="AlphaFoldDB" id="K2IP49"/>
<reference evidence="8 9" key="1">
    <citation type="submission" date="2012-09" db="EMBL/GenBank/DDBJ databases">
        <title>Celeribacter baekdonensis B30 Genome Sequencing.</title>
        <authorList>
            <person name="Wang W."/>
        </authorList>
    </citation>
    <scope>NUCLEOTIDE SEQUENCE [LARGE SCALE GENOMIC DNA]</scope>
    <source>
        <strain evidence="8 9">B30</strain>
    </source>
</reference>
<comment type="similarity">
    <text evidence="5">Belongs to the protein N5-glutamine methyltransferase family. PrmC subfamily.</text>
</comment>
<dbReference type="NCBIfam" id="TIGR00536">
    <property type="entry name" value="hemK_fam"/>
    <property type="match status" value="1"/>
</dbReference>